<dbReference type="EMBL" id="KK786675">
    <property type="protein sequence ID" value="KDO39371.1"/>
    <property type="molecule type" value="Genomic_DNA"/>
</dbReference>
<dbReference type="AlphaFoldDB" id="A0A067DL81"/>
<dbReference type="Proteomes" id="UP000027120">
    <property type="component" value="Unassembled WGS sequence"/>
</dbReference>
<dbReference type="PANTHER" id="PTHR15907">
    <property type="entry name" value="DUF614 FAMILY PROTEIN-RELATED"/>
    <property type="match status" value="1"/>
</dbReference>
<evidence type="ECO:0000313" key="2">
    <source>
        <dbReference type="Proteomes" id="UP000027120"/>
    </source>
</evidence>
<gene>
    <name evidence="1" type="ORF">CISIN_1g035457mg</name>
</gene>
<proteinExistence type="predicted"/>
<accession>A0A067DL81</accession>
<keyword evidence="2" id="KW-1185">Reference proteome</keyword>
<organism evidence="1 2">
    <name type="scientific">Citrus sinensis</name>
    <name type="common">Sweet orange</name>
    <name type="synonym">Citrus aurantium var. sinensis</name>
    <dbReference type="NCBI Taxonomy" id="2711"/>
    <lineage>
        <taxon>Eukaryota</taxon>
        <taxon>Viridiplantae</taxon>
        <taxon>Streptophyta</taxon>
        <taxon>Embryophyta</taxon>
        <taxon>Tracheophyta</taxon>
        <taxon>Spermatophyta</taxon>
        <taxon>Magnoliopsida</taxon>
        <taxon>eudicotyledons</taxon>
        <taxon>Gunneridae</taxon>
        <taxon>Pentapetalae</taxon>
        <taxon>rosids</taxon>
        <taxon>malvids</taxon>
        <taxon>Sapindales</taxon>
        <taxon>Rutaceae</taxon>
        <taxon>Aurantioideae</taxon>
        <taxon>Citrus</taxon>
    </lineage>
</organism>
<evidence type="ECO:0000313" key="1">
    <source>
        <dbReference type="EMBL" id="KDO39371.1"/>
    </source>
</evidence>
<name>A0A067DL81_CITSI</name>
<dbReference type="InterPro" id="IPR006461">
    <property type="entry name" value="PLAC_motif_containing"/>
</dbReference>
<reference evidence="1 2" key="1">
    <citation type="submission" date="2014-04" db="EMBL/GenBank/DDBJ databases">
        <authorList>
            <consortium name="International Citrus Genome Consortium"/>
            <person name="Gmitter F."/>
            <person name="Chen C."/>
            <person name="Farmerie W."/>
            <person name="Harkins T."/>
            <person name="Desany B."/>
            <person name="Mohiuddin M."/>
            <person name="Kodira C."/>
            <person name="Borodovsky M."/>
            <person name="Lomsadze A."/>
            <person name="Burns P."/>
            <person name="Jenkins J."/>
            <person name="Prochnik S."/>
            <person name="Shu S."/>
            <person name="Chapman J."/>
            <person name="Pitluck S."/>
            <person name="Schmutz J."/>
            <person name="Rokhsar D."/>
        </authorList>
    </citation>
    <scope>NUCLEOTIDE SEQUENCE</scope>
</reference>
<dbReference type="STRING" id="2711.A0A067DL81"/>
<sequence length="59" mass="6665">MLKDSPCGDCLVHFFCESFALCQEYRELKSRGWHGNLEKQNRGLTMVSTAPVVEGGMTR</sequence>
<protein>
    <submittedName>
        <fullName evidence="1">Uncharacterized protein</fullName>
    </submittedName>
</protein>